<reference evidence="2" key="1">
    <citation type="submission" date="2014-09" db="EMBL/GenBank/DDBJ databases">
        <authorList>
            <person name="Magalhaes I.L.F."/>
            <person name="Oliveira U."/>
            <person name="Santos F.R."/>
            <person name="Vidigal T.H.D.A."/>
            <person name="Brescovit A.D."/>
            <person name="Santos A.J."/>
        </authorList>
    </citation>
    <scope>NUCLEOTIDE SEQUENCE</scope>
    <source>
        <tissue evidence="2">Shoot tissue taken approximately 20 cm above the soil surface</tissue>
    </source>
</reference>
<evidence type="ECO:0000256" key="1">
    <source>
        <dbReference type="SAM" id="Phobius"/>
    </source>
</evidence>
<keyword evidence="1" id="KW-1133">Transmembrane helix</keyword>
<evidence type="ECO:0000313" key="2">
    <source>
        <dbReference type="EMBL" id="JAD51485.1"/>
    </source>
</evidence>
<proteinExistence type="predicted"/>
<keyword evidence="1" id="KW-0812">Transmembrane</keyword>
<dbReference type="EMBL" id="GBRH01246410">
    <property type="protein sequence ID" value="JAD51485.1"/>
    <property type="molecule type" value="Transcribed_RNA"/>
</dbReference>
<accession>A0A0A9ARD7</accession>
<reference evidence="2" key="2">
    <citation type="journal article" date="2015" name="Data Brief">
        <title>Shoot transcriptome of the giant reed, Arundo donax.</title>
        <authorList>
            <person name="Barrero R.A."/>
            <person name="Guerrero F.D."/>
            <person name="Moolhuijzen P."/>
            <person name="Goolsby J.A."/>
            <person name="Tidwell J."/>
            <person name="Bellgard S.E."/>
            <person name="Bellgard M.I."/>
        </authorList>
    </citation>
    <scope>NUCLEOTIDE SEQUENCE</scope>
    <source>
        <tissue evidence="2">Shoot tissue taken approximately 20 cm above the soil surface</tissue>
    </source>
</reference>
<keyword evidence="1" id="KW-0472">Membrane</keyword>
<dbReference type="AlphaFoldDB" id="A0A0A9ARD7"/>
<organism evidence="2">
    <name type="scientific">Arundo donax</name>
    <name type="common">Giant reed</name>
    <name type="synonym">Donax arundinaceus</name>
    <dbReference type="NCBI Taxonomy" id="35708"/>
    <lineage>
        <taxon>Eukaryota</taxon>
        <taxon>Viridiplantae</taxon>
        <taxon>Streptophyta</taxon>
        <taxon>Embryophyta</taxon>
        <taxon>Tracheophyta</taxon>
        <taxon>Spermatophyta</taxon>
        <taxon>Magnoliopsida</taxon>
        <taxon>Liliopsida</taxon>
        <taxon>Poales</taxon>
        <taxon>Poaceae</taxon>
        <taxon>PACMAD clade</taxon>
        <taxon>Arundinoideae</taxon>
        <taxon>Arundineae</taxon>
        <taxon>Arundo</taxon>
    </lineage>
</organism>
<protein>
    <submittedName>
        <fullName evidence="2">Uncharacterized protein</fullName>
    </submittedName>
</protein>
<name>A0A0A9ARD7_ARUDO</name>
<sequence>MILVALCFEVPHNGHHATRKTKKLRYDFSLLLRCRARSCRLKHGCNLMLYLHFVYIWDTLFGLFFHIEHHMCSALL</sequence>
<feature type="transmembrane region" description="Helical" evidence="1">
    <location>
        <begin position="47"/>
        <end position="67"/>
    </location>
</feature>